<evidence type="ECO:0000313" key="3">
    <source>
        <dbReference type="Proteomes" id="UP001595925"/>
    </source>
</evidence>
<proteinExistence type="predicted"/>
<feature type="region of interest" description="Disordered" evidence="1">
    <location>
        <begin position="47"/>
        <end position="81"/>
    </location>
</feature>
<dbReference type="RefSeq" id="WP_224830347.1">
    <property type="nucleotide sequence ID" value="NZ_JAIVEF010000051.1"/>
</dbReference>
<keyword evidence="3" id="KW-1185">Reference proteome</keyword>
<name>A0ABD5QI57_9EURY</name>
<protein>
    <submittedName>
        <fullName evidence="2">Uncharacterized protein</fullName>
    </submittedName>
</protein>
<evidence type="ECO:0000313" key="2">
    <source>
        <dbReference type="EMBL" id="MFC4989398.1"/>
    </source>
</evidence>
<organism evidence="2 3">
    <name type="scientific">Saliphagus infecundisoli</name>
    <dbReference type="NCBI Taxonomy" id="1849069"/>
    <lineage>
        <taxon>Archaea</taxon>
        <taxon>Methanobacteriati</taxon>
        <taxon>Methanobacteriota</taxon>
        <taxon>Stenosarchaea group</taxon>
        <taxon>Halobacteria</taxon>
        <taxon>Halobacteriales</taxon>
        <taxon>Natrialbaceae</taxon>
        <taxon>Saliphagus</taxon>
    </lineage>
</organism>
<dbReference type="AlphaFoldDB" id="A0ABD5QI57"/>
<gene>
    <name evidence="2" type="ORF">ACFPFO_16880</name>
</gene>
<dbReference type="Proteomes" id="UP001595925">
    <property type="component" value="Unassembled WGS sequence"/>
</dbReference>
<reference evidence="2 3" key="1">
    <citation type="journal article" date="2019" name="Int. J. Syst. Evol. Microbiol.">
        <title>The Global Catalogue of Microorganisms (GCM) 10K type strain sequencing project: providing services to taxonomists for standard genome sequencing and annotation.</title>
        <authorList>
            <consortium name="The Broad Institute Genomics Platform"/>
            <consortium name="The Broad Institute Genome Sequencing Center for Infectious Disease"/>
            <person name="Wu L."/>
            <person name="Ma J."/>
        </authorList>
    </citation>
    <scope>NUCLEOTIDE SEQUENCE [LARGE SCALE GENOMIC DNA]</scope>
    <source>
        <strain evidence="2 3">CGMCC 1.15824</strain>
    </source>
</reference>
<sequence length="81" mass="8941">MGDNEYSPERVAHELEAIVTDLRELEGHLPAPLTLTTTQRELATTAAVCRRLESPPRTTTSNSETDPRTRPDPGDEPPGFQ</sequence>
<comment type="caution">
    <text evidence="2">The sequence shown here is derived from an EMBL/GenBank/DDBJ whole genome shotgun (WGS) entry which is preliminary data.</text>
</comment>
<accession>A0ABD5QI57</accession>
<evidence type="ECO:0000256" key="1">
    <source>
        <dbReference type="SAM" id="MobiDB-lite"/>
    </source>
</evidence>
<dbReference type="EMBL" id="JBHSJG010000047">
    <property type="protein sequence ID" value="MFC4989398.1"/>
    <property type="molecule type" value="Genomic_DNA"/>
</dbReference>